<name>A0A0C3EX97_PILCF</name>
<evidence type="ECO:0000313" key="3">
    <source>
        <dbReference type="EMBL" id="KIM72396.1"/>
    </source>
</evidence>
<feature type="transmembrane region" description="Helical" evidence="2">
    <location>
        <begin position="79"/>
        <end position="104"/>
    </location>
</feature>
<evidence type="ECO:0000256" key="2">
    <source>
        <dbReference type="SAM" id="Phobius"/>
    </source>
</evidence>
<keyword evidence="2" id="KW-1133">Transmembrane helix</keyword>
<dbReference type="AlphaFoldDB" id="A0A0C3EX97"/>
<proteinExistence type="predicted"/>
<organism evidence="3 4">
    <name type="scientific">Piloderma croceum (strain F 1598)</name>
    <dbReference type="NCBI Taxonomy" id="765440"/>
    <lineage>
        <taxon>Eukaryota</taxon>
        <taxon>Fungi</taxon>
        <taxon>Dikarya</taxon>
        <taxon>Basidiomycota</taxon>
        <taxon>Agaricomycotina</taxon>
        <taxon>Agaricomycetes</taxon>
        <taxon>Agaricomycetidae</taxon>
        <taxon>Atheliales</taxon>
        <taxon>Atheliaceae</taxon>
        <taxon>Piloderma</taxon>
    </lineage>
</organism>
<keyword evidence="4" id="KW-1185">Reference proteome</keyword>
<dbReference type="OrthoDB" id="2369382at2759"/>
<reference evidence="4" key="2">
    <citation type="submission" date="2015-01" db="EMBL/GenBank/DDBJ databases">
        <title>Evolutionary Origins and Diversification of the Mycorrhizal Mutualists.</title>
        <authorList>
            <consortium name="DOE Joint Genome Institute"/>
            <consortium name="Mycorrhizal Genomics Consortium"/>
            <person name="Kohler A."/>
            <person name="Kuo A."/>
            <person name="Nagy L.G."/>
            <person name="Floudas D."/>
            <person name="Copeland A."/>
            <person name="Barry K.W."/>
            <person name="Cichocki N."/>
            <person name="Veneault-Fourrey C."/>
            <person name="LaButti K."/>
            <person name="Lindquist E.A."/>
            <person name="Lipzen A."/>
            <person name="Lundell T."/>
            <person name="Morin E."/>
            <person name="Murat C."/>
            <person name="Riley R."/>
            <person name="Ohm R."/>
            <person name="Sun H."/>
            <person name="Tunlid A."/>
            <person name="Henrissat B."/>
            <person name="Grigoriev I.V."/>
            <person name="Hibbett D.S."/>
            <person name="Martin F."/>
        </authorList>
    </citation>
    <scope>NUCLEOTIDE SEQUENCE [LARGE SCALE GENOMIC DNA]</scope>
    <source>
        <strain evidence="4">F 1598</strain>
    </source>
</reference>
<dbReference type="HOGENOM" id="CLU_009663_0_0_1"/>
<evidence type="ECO:0000313" key="4">
    <source>
        <dbReference type="Proteomes" id="UP000054166"/>
    </source>
</evidence>
<dbReference type="Proteomes" id="UP000054166">
    <property type="component" value="Unassembled WGS sequence"/>
</dbReference>
<dbReference type="InParanoid" id="A0A0C3EX97"/>
<gene>
    <name evidence="3" type="ORF">PILCRDRAFT_829769</name>
</gene>
<protein>
    <submittedName>
        <fullName evidence="3">Uncharacterized protein</fullName>
    </submittedName>
</protein>
<keyword evidence="2" id="KW-0472">Membrane</keyword>
<dbReference type="EMBL" id="KN833135">
    <property type="protein sequence ID" value="KIM72396.1"/>
    <property type="molecule type" value="Genomic_DNA"/>
</dbReference>
<keyword evidence="2" id="KW-0812">Transmembrane</keyword>
<sequence>MVNFVSHISVAEAATIINAIIATIQQTIELALVVVLIYTLHNVNSALSWSVITRSIHSSLWPTLLHADSSSSMNSNFRVSFISVVGFASTVLIIIASVITPLGLRNGPIIPSASRTMDAAYMPDTSPIGLATSPRDHFTYGRICGAFSPVPCPGNGNDGNTSAIAPSIMKIFTSTNHSVFNMQFRTYYQGTGGYNYSMSRSQLDMLQSFVLRDDIFAVEGVVADFTMNPGIGLWNHTMPMVERGGVWSHEMLWLEPVTSCVNTNLTIDYKLTNNAITTSIDNYNLTDRGGLVNLTTEYPTFSRDRQHTDIHTHAYKAAVLSNFDVLRSFNITRNQSYVGRTFPLNFTQTNVIAGTLQHISLGAMGQADNLNASVANSTGAITASDLGTVCEGYGGQDTANITNIGVHCGMLLGPPERTDGGDPRLPADNSTWSQNLHACASVTQARLQNVQFSFNGTSGLSNLQISRQNTNTPVLWAVENTTLHITDVDIFWGHISDSFKDDPSIVTTNSEVLYLPAGASDTWGVVSAGQPSTIPSASWYTIYEPGTSETPTDYSGNGNIALLTKWQSLLAADPINGPAQINNLIWTDMVVNTLVGNDTATILAVAANQPSLSYDFKYSIPAFLSLAIWLPIFFAALFILLTGTLRFSHMRHLLNQTSVGRIIVGDSALTAISGPGALAETGSRGTAHLEMPHWAETVGATLVAFEGPGSRTLKGVSREKTEPSNDNSTEGVGGREDDECASSLLEDGAEAHPRRSLRKVLVEF</sequence>
<feature type="region of interest" description="Disordered" evidence="1">
    <location>
        <begin position="710"/>
        <end position="739"/>
    </location>
</feature>
<accession>A0A0C3EX97</accession>
<evidence type="ECO:0000256" key="1">
    <source>
        <dbReference type="SAM" id="MobiDB-lite"/>
    </source>
</evidence>
<reference evidence="3 4" key="1">
    <citation type="submission" date="2014-04" db="EMBL/GenBank/DDBJ databases">
        <authorList>
            <consortium name="DOE Joint Genome Institute"/>
            <person name="Kuo A."/>
            <person name="Tarkka M."/>
            <person name="Buscot F."/>
            <person name="Kohler A."/>
            <person name="Nagy L.G."/>
            <person name="Floudas D."/>
            <person name="Copeland A."/>
            <person name="Barry K.W."/>
            <person name="Cichocki N."/>
            <person name="Veneault-Fourrey C."/>
            <person name="LaButti K."/>
            <person name="Lindquist E.A."/>
            <person name="Lipzen A."/>
            <person name="Lundell T."/>
            <person name="Morin E."/>
            <person name="Murat C."/>
            <person name="Sun H."/>
            <person name="Tunlid A."/>
            <person name="Henrissat B."/>
            <person name="Grigoriev I.V."/>
            <person name="Hibbett D.S."/>
            <person name="Martin F."/>
            <person name="Nordberg H.P."/>
            <person name="Cantor M.N."/>
            <person name="Hua S.X."/>
        </authorList>
    </citation>
    <scope>NUCLEOTIDE SEQUENCE [LARGE SCALE GENOMIC DNA]</scope>
    <source>
        <strain evidence="3 4">F 1598</strain>
    </source>
</reference>
<feature type="transmembrane region" description="Helical" evidence="2">
    <location>
        <begin position="618"/>
        <end position="641"/>
    </location>
</feature>
<dbReference type="STRING" id="765440.A0A0C3EX97"/>